<evidence type="ECO:0000313" key="3">
    <source>
        <dbReference type="EMBL" id="MZI95587.1"/>
    </source>
</evidence>
<accession>A0A7X4RWQ3</accession>
<feature type="transmembrane region" description="Helical" evidence="2">
    <location>
        <begin position="21"/>
        <end position="44"/>
    </location>
</feature>
<keyword evidence="2" id="KW-1133">Transmembrane helix</keyword>
<evidence type="ECO:0000313" key="4">
    <source>
        <dbReference type="Proteomes" id="UP000462621"/>
    </source>
</evidence>
<reference evidence="3 4" key="1">
    <citation type="submission" date="2019-10" db="EMBL/GenBank/DDBJ databases">
        <title>Vibrio sp. nov. isolated from a shrimp pond.</title>
        <authorList>
            <person name="Gomez-Gil B."/>
            <person name="Enciso-Ibarra J."/>
            <person name="Enciso-Ibarra K."/>
            <person name="Bolan-Mejia C."/>
        </authorList>
    </citation>
    <scope>NUCLEOTIDE SEQUENCE [LARGE SCALE GENOMIC DNA]</scope>
    <source>
        <strain evidence="3 4">CAIM 722</strain>
    </source>
</reference>
<protein>
    <submittedName>
        <fullName evidence="3">DUF748 domain-containing protein</fullName>
    </submittedName>
</protein>
<comment type="caution">
    <text evidence="3">The sequence shown here is derived from an EMBL/GenBank/DDBJ whole genome shotgun (WGS) entry which is preliminary data.</text>
</comment>
<dbReference type="GO" id="GO:0090313">
    <property type="term" value="P:regulation of protein targeting to membrane"/>
    <property type="evidence" value="ECO:0007669"/>
    <property type="project" value="TreeGrafter"/>
</dbReference>
<dbReference type="Gene3D" id="3.30.1330.60">
    <property type="entry name" value="OmpA-like domain"/>
    <property type="match status" value="1"/>
</dbReference>
<keyword evidence="4" id="KW-1185">Reference proteome</keyword>
<dbReference type="InterPro" id="IPR036737">
    <property type="entry name" value="OmpA-like_sf"/>
</dbReference>
<dbReference type="PANTHER" id="PTHR30441">
    <property type="entry name" value="DUF748 DOMAIN-CONTAINING PROTEIN"/>
    <property type="match status" value="1"/>
</dbReference>
<proteinExistence type="predicted"/>
<evidence type="ECO:0000256" key="1">
    <source>
        <dbReference type="SAM" id="MobiDB-lite"/>
    </source>
</evidence>
<dbReference type="InterPro" id="IPR052894">
    <property type="entry name" value="AsmA-related"/>
</dbReference>
<keyword evidence="2" id="KW-0472">Membrane</keyword>
<dbReference type="RefSeq" id="WP_161158084.1">
    <property type="nucleotide sequence ID" value="NZ_WEKT01000062.1"/>
</dbReference>
<name>A0A7X4RWQ3_9VIBR</name>
<dbReference type="Pfam" id="PF05359">
    <property type="entry name" value="DUF748"/>
    <property type="match status" value="2"/>
</dbReference>
<dbReference type="PANTHER" id="PTHR30441:SF8">
    <property type="entry name" value="DUF748 DOMAIN-CONTAINING PROTEIN"/>
    <property type="match status" value="1"/>
</dbReference>
<sequence length="1067" mass="116581">MTISLKKWLQRFKARPKYQRVLTYLILVYGFYLILLGGIIPAVLQRQLPEKASAMLGRTVSISEIHINPFLLRVTINHGNIANWQHDSAQPNLFSFEQFQAQFQFWQSLFTLTPTVKDVVLTKPNLLVVRQKGEGSQPEFNFTSIVDKLAENSADGKEKSSESQSGGASFRANRIALVGGTVKYQDHMSNADIAYQGVSFELTHLDLQALMQAADNSDKVQNQLHVMAQGHDGQDISIQGQFQVQPLQAKASFALDNIDLTDFWPFVRHQVTAQLQQGSLSTNGEASFAMQGNTPTYSLTQGRVALSDVLFVQPTTNSIKQADANKESQRSHVGLQNFIVDEIALDSKPQKVTIGSVDLTGLDVRGVLDKQGVDLQRLFTPITPHKPTTSQSASVANNNAANNQHKTGSAQLQAENPPWVVQVQNVHLAGDIALQDKAYSGDDTNHAVTWNISSIAVQLSHIWSDFSQPIHYSWSLLLNNSVANAAKDNVGTGGEFSGKGQVNLATSELNTHVAFKDFNLSSLQPYLQQYMNLSLKQGRFTTEGDVSSQWTQGKATYQGSLAVEQLRLDDQRSAEPLVSWQSLQVDNLSFSQAENRLAINQVTLTKPYAKVIIHKDRTTNLSDIAKTATDTSKVDESSTAPANKEDQADSTNQKATLASQSALPIALTLKRIKVVDGSAYFSDLSLTPNFSSGIRSLDGAITDLSSQGNTAANVNLKGKIDQYAPISLTGKVNPLLEKPYLDLDLNIKSAELTSINSYSGTYAGYFIDKGQLSLGLNYHLDQGKLKGENHVYIDQLTLGKPSDSDLATSLPVKLAIALLQDRNGVIDLGVQVSGDVDDPSFGIGSVIWTAVKNIITKAVTAPFSLLSNLVGSDEELNVVNFAAGQSQLTQEEQERLTTLGKALKQRPQLNVDVAGSINPTADANALAELQLRKTLFKMGVKNAPTLTASYVSSDDEAVDAVEDFYEDKIGKSISDQRDAIEEKLKQASDKVSDEDIDTRLYASLYNQLLNAEQVSPEALRQLSVARAQAVKAFLVNQQEIDPDRIFLLSGRKNNSAKSEVLLTLKPQ</sequence>
<evidence type="ECO:0000256" key="2">
    <source>
        <dbReference type="SAM" id="Phobius"/>
    </source>
</evidence>
<dbReference type="EMBL" id="WEKT01000062">
    <property type="protein sequence ID" value="MZI95587.1"/>
    <property type="molecule type" value="Genomic_DNA"/>
</dbReference>
<gene>
    <name evidence="3" type="ORF">F9817_20615</name>
</gene>
<dbReference type="AlphaFoldDB" id="A0A7X4RWQ3"/>
<feature type="region of interest" description="Disordered" evidence="1">
    <location>
        <begin position="628"/>
        <end position="655"/>
    </location>
</feature>
<dbReference type="Proteomes" id="UP000462621">
    <property type="component" value="Unassembled WGS sequence"/>
</dbReference>
<dbReference type="InterPro" id="IPR008023">
    <property type="entry name" value="DUF748"/>
</dbReference>
<dbReference type="GO" id="GO:0005886">
    <property type="term" value="C:plasma membrane"/>
    <property type="evidence" value="ECO:0007669"/>
    <property type="project" value="TreeGrafter"/>
</dbReference>
<organism evidence="3 4">
    <name type="scientific">Vibrio eleionomae</name>
    <dbReference type="NCBI Taxonomy" id="2653505"/>
    <lineage>
        <taxon>Bacteria</taxon>
        <taxon>Pseudomonadati</taxon>
        <taxon>Pseudomonadota</taxon>
        <taxon>Gammaproteobacteria</taxon>
        <taxon>Vibrionales</taxon>
        <taxon>Vibrionaceae</taxon>
        <taxon>Vibrio</taxon>
    </lineage>
</organism>
<keyword evidence="2" id="KW-0812">Transmembrane</keyword>